<organism evidence="15 16">
    <name type="scientific">Bacillus taeanensis</name>
    <dbReference type="NCBI Taxonomy" id="273032"/>
    <lineage>
        <taxon>Bacteria</taxon>
        <taxon>Bacillati</taxon>
        <taxon>Bacillota</taxon>
        <taxon>Bacilli</taxon>
        <taxon>Bacillales</taxon>
        <taxon>Bacillaceae</taxon>
        <taxon>Bacillus</taxon>
    </lineage>
</organism>
<evidence type="ECO:0000313" key="16">
    <source>
        <dbReference type="Proteomes" id="UP000253314"/>
    </source>
</evidence>
<evidence type="ECO:0000256" key="11">
    <source>
        <dbReference type="ARBA" id="ARBA00023136"/>
    </source>
</evidence>
<keyword evidence="5 13" id="KW-0812">Transmembrane</keyword>
<dbReference type="CDD" id="cd06160">
    <property type="entry name" value="S2P-M50_like_2"/>
    <property type="match status" value="1"/>
</dbReference>
<evidence type="ECO:0000256" key="13">
    <source>
        <dbReference type="SAM" id="Phobius"/>
    </source>
</evidence>
<protein>
    <submittedName>
        <fullName evidence="15">Site-2 protease family protein</fullName>
    </submittedName>
</protein>
<accession>A0A366XTW0</accession>
<keyword evidence="7" id="KW-0378">Hydrolase</keyword>
<dbReference type="GO" id="GO:0016020">
    <property type="term" value="C:membrane"/>
    <property type="evidence" value="ECO:0007669"/>
    <property type="project" value="UniProtKB-SubCell"/>
</dbReference>
<evidence type="ECO:0000259" key="14">
    <source>
        <dbReference type="Pfam" id="PF02163"/>
    </source>
</evidence>
<feature type="coiled-coil region" evidence="12">
    <location>
        <begin position="322"/>
        <end position="349"/>
    </location>
</feature>
<evidence type="ECO:0000256" key="5">
    <source>
        <dbReference type="ARBA" id="ARBA00022692"/>
    </source>
</evidence>
<evidence type="ECO:0000256" key="12">
    <source>
        <dbReference type="SAM" id="Coils"/>
    </source>
</evidence>
<keyword evidence="4 15" id="KW-0645">Protease</keyword>
<evidence type="ECO:0000256" key="4">
    <source>
        <dbReference type="ARBA" id="ARBA00022670"/>
    </source>
</evidence>
<keyword evidence="10" id="KW-0482">Metalloprotease</keyword>
<dbReference type="EMBL" id="QOCW01000014">
    <property type="protein sequence ID" value="RBW68988.1"/>
    <property type="molecule type" value="Genomic_DNA"/>
</dbReference>
<keyword evidence="9 13" id="KW-1133">Transmembrane helix</keyword>
<reference evidence="15 16" key="1">
    <citation type="submission" date="2018-07" db="EMBL/GenBank/DDBJ databases">
        <title>Lottiidibacillus patelloidae gen. nov., sp. nov., isolated from the intestinal tract of a marine limpet and the reclassification of B. taeanensis BH030017T, B. algicola KMM 3737T and B. hwajinpoensis SW-72T as genus Lottiidibacillus.</title>
        <authorList>
            <person name="Liu R."/>
            <person name="Huang Z."/>
        </authorList>
    </citation>
    <scope>NUCLEOTIDE SEQUENCE [LARGE SCALE GENOMIC DNA]</scope>
    <source>
        <strain evidence="15 16">BH030017</strain>
    </source>
</reference>
<keyword evidence="16" id="KW-1185">Reference proteome</keyword>
<dbReference type="AlphaFoldDB" id="A0A366XTW0"/>
<dbReference type="GO" id="GO:0046872">
    <property type="term" value="F:metal ion binding"/>
    <property type="evidence" value="ECO:0007669"/>
    <property type="project" value="UniProtKB-KW"/>
</dbReference>
<comment type="subcellular location">
    <subcellularLocation>
        <location evidence="2">Membrane</location>
        <topology evidence="2">Multi-pass membrane protein</topology>
    </subcellularLocation>
</comment>
<dbReference type="Proteomes" id="UP000253314">
    <property type="component" value="Unassembled WGS sequence"/>
</dbReference>
<dbReference type="GO" id="GO:0008237">
    <property type="term" value="F:metallopeptidase activity"/>
    <property type="evidence" value="ECO:0007669"/>
    <property type="project" value="UniProtKB-KW"/>
</dbReference>
<dbReference type="GO" id="GO:0006508">
    <property type="term" value="P:proteolysis"/>
    <property type="evidence" value="ECO:0007669"/>
    <property type="project" value="UniProtKB-KW"/>
</dbReference>
<evidence type="ECO:0000256" key="3">
    <source>
        <dbReference type="ARBA" id="ARBA00007931"/>
    </source>
</evidence>
<keyword evidence="6" id="KW-0479">Metal-binding</keyword>
<evidence type="ECO:0000256" key="7">
    <source>
        <dbReference type="ARBA" id="ARBA00022801"/>
    </source>
</evidence>
<gene>
    <name evidence="15" type="ORF">DS031_13705</name>
</gene>
<comment type="similarity">
    <text evidence="3">Belongs to the peptidase M50B family.</text>
</comment>
<evidence type="ECO:0000313" key="15">
    <source>
        <dbReference type="EMBL" id="RBW68988.1"/>
    </source>
</evidence>
<feature type="domain" description="Peptidase M50" evidence="14">
    <location>
        <begin position="62"/>
        <end position="136"/>
    </location>
</feature>
<comment type="cofactor">
    <cofactor evidence="1">
        <name>Zn(2+)</name>
        <dbReference type="ChEBI" id="CHEBI:29105"/>
    </cofactor>
</comment>
<name>A0A366XTW0_9BACI</name>
<dbReference type="PANTHER" id="PTHR39188:SF3">
    <property type="entry name" value="STAGE IV SPORULATION PROTEIN FB"/>
    <property type="match status" value="1"/>
</dbReference>
<feature type="transmembrane region" description="Helical" evidence="13">
    <location>
        <begin position="358"/>
        <end position="377"/>
    </location>
</feature>
<evidence type="ECO:0000256" key="1">
    <source>
        <dbReference type="ARBA" id="ARBA00001947"/>
    </source>
</evidence>
<feature type="transmembrane region" description="Helical" evidence="13">
    <location>
        <begin position="44"/>
        <end position="73"/>
    </location>
</feature>
<keyword evidence="8" id="KW-0862">Zinc</keyword>
<proteinExistence type="inferred from homology"/>
<keyword evidence="11 13" id="KW-0472">Membrane</keyword>
<feature type="transmembrane region" description="Helical" evidence="13">
    <location>
        <begin position="12"/>
        <end position="32"/>
    </location>
</feature>
<evidence type="ECO:0000256" key="6">
    <source>
        <dbReference type="ARBA" id="ARBA00022723"/>
    </source>
</evidence>
<evidence type="ECO:0000256" key="8">
    <source>
        <dbReference type="ARBA" id="ARBA00022833"/>
    </source>
</evidence>
<dbReference type="InterPro" id="IPR008915">
    <property type="entry name" value="Peptidase_M50"/>
</dbReference>
<feature type="transmembrane region" description="Helical" evidence="13">
    <location>
        <begin position="115"/>
        <end position="135"/>
    </location>
</feature>
<dbReference type="RefSeq" id="WP_113806637.1">
    <property type="nucleotide sequence ID" value="NZ_QOCW01000014.1"/>
</dbReference>
<evidence type="ECO:0000256" key="2">
    <source>
        <dbReference type="ARBA" id="ARBA00004141"/>
    </source>
</evidence>
<dbReference type="PANTHER" id="PTHR39188">
    <property type="entry name" value="MEMBRANE-ASSOCIATED ZINC METALLOPROTEASE M50B"/>
    <property type="match status" value="1"/>
</dbReference>
<keyword evidence="12" id="KW-0175">Coiled coil</keyword>
<evidence type="ECO:0000256" key="9">
    <source>
        <dbReference type="ARBA" id="ARBA00022989"/>
    </source>
</evidence>
<feature type="transmembrane region" description="Helical" evidence="13">
    <location>
        <begin position="179"/>
        <end position="209"/>
    </location>
</feature>
<evidence type="ECO:0000256" key="10">
    <source>
        <dbReference type="ARBA" id="ARBA00023049"/>
    </source>
</evidence>
<dbReference type="OrthoDB" id="9781963at2"/>
<comment type="caution">
    <text evidence="15">The sequence shown here is derived from an EMBL/GenBank/DDBJ whole genome shotgun (WGS) entry which is preliminary data.</text>
</comment>
<dbReference type="Pfam" id="PF02163">
    <property type="entry name" value="Peptidase_M50"/>
    <property type="match status" value="1"/>
</dbReference>
<feature type="transmembrane region" description="Helical" evidence="13">
    <location>
        <begin position="85"/>
        <end position="103"/>
    </location>
</feature>
<feature type="transmembrane region" description="Helical" evidence="13">
    <location>
        <begin position="142"/>
        <end position="159"/>
    </location>
</feature>
<sequence>MTHSRSSGSQKRLKSILVTIGLLAATKLKWIIGFLKLSKFGTTFISLGISLAGYAVFYGWKFAFALIYLIFIHEMGHLLAAKRKGIATSPAVFLPFVGAVISMKEAPKDAKTEAYLAYGGPLIGMIGFLPAIPLYAVTNNPFWGLVIMLGAMINLFNLFPVSPLDGGRIVSVLSTKIWFIGLLVMLPLLFFWFSPILILVFIFGFITWWKRAREGYIRKVLSYKIDKQKTHINELNNMTAYMFDPAVNDEGELIYRRNVSYYNLQEVYRKQERQMMSNIKQKRSFFIPFLQDKERFKYDQQKVEFEFLEKKKHLLTVFSMDSENLTRKIHSEEKELMNLKENMARLKTYYEAPKKTKWLVLVLYVGLAAVLSLFFWYGTNIMEQYPPGMF</sequence>